<name>A0A559JX52_9BACL</name>
<dbReference type="OrthoDB" id="2866646at2"/>
<protein>
    <submittedName>
        <fullName evidence="1">Uncharacterized protein</fullName>
    </submittedName>
</protein>
<evidence type="ECO:0000313" key="1">
    <source>
        <dbReference type="EMBL" id="TVY04475.1"/>
    </source>
</evidence>
<proteinExistence type="predicted"/>
<organism evidence="1 2">
    <name type="scientific">Cohnella terricola</name>
    <dbReference type="NCBI Taxonomy" id="1289167"/>
    <lineage>
        <taxon>Bacteria</taxon>
        <taxon>Bacillati</taxon>
        <taxon>Bacillota</taxon>
        <taxon>Bacilli</taxon>
        <taxon>Bacillales</taxon>
        <taxon>Paenibacillaceae</taxon>
        <taxon>Cohnella</taxon>
    </lineage>
</organism>
<gene>
    <name evidence="1" type="ORF">FPZ45_02525</name>
</gene>
<accession>A0A559JX52</accession>
<dbReference type="AlphaFoldDB" id="A0A559JX52"/>
<dbReference type="Proteomes" id="UP000316330">
    <property type="component" value="Unassembled WGS sequence"/>
</dbReference>
<dbReference type="EMBL" id="VNJJ01000001">
    <property type="protein sequence ID" value="TVY04475.1"/>
    <property type="molecule type" value="Genomic_DNA"/>
</dbReference>
<dbReference type="RefSeq" id="WP_144698029.1">
    <property type="nucleotide sequence ID" value="NZ_VNJJ01000001.1"/>
</dbReference>
<comment type="caution">
    <text evidence="1">The sequence shown here is derived from an EMBL/GenBank/DDBJ whole genome shotgun (WGS) entry which is preliminary data.</text>
</comment>
<sequence length="273" mass="31563">MEIDDLRKLIRELAISIGKTYEPLFAAVKQVTDEYSESARKIGLEVAFIGEQISKSLAPLVVDTTWIEEAIPRLENSLQKYKLILIDLEFPPYYGFDFNQINSLVEVYEQKGKGEAKKYLNDLIGKEFNRNQINIMFANWKRSTYINKSRSKILDEIHFAHTSRKYFLSVATIIPQIEGVLIRGKKHKGRVNQKDILKLVKGLIDKGKFSIDKVLDIYFETILYTGFTLNKKRASSLSRNAILHGIDIKYGNRINSIKCMILFDYLLNKLDEQ</sequence>
<evidence type="ECO:0000313" key="2">
    <source>
        <dbReference type="Proteomes" id="UP000316330"/>
    </source>
</evidence>
<reference evidence="1 2" key="1">
    <citation type="submission" date="2019-07" db="EMBL/GenBank/DDBJ databases">
        <authorList>
            <person name="Kim J."/>
        </authorList>
    </citation>
    <scope>NUCLEOTIDE SEQUENCE [LARGE SCALE GENOMIC DNA]</scope>
    <source>
        <strain evidence="1 2">G13</strain>
    </source>
</reference>
<keyword evidence="2" id="KW-1185">Reference proteome</keyword>